<dbReference type="AlphaFoldDB" id="A0A845ASK5"/>
<organism evidence="2 3">
    <name type="scientific">Parerythrobacter jejuensis</name>
    <dbReference type="NCBI Taxonomy" id="795812"/>
    <lineage>
        <taxon>Bacteria</taxon>
        <taxon>Pseudomonadati</taxon>
        <taxon>Pseudomonadota</taxon>
        <taxon>Alphaproteobacteria</taxon>
        <taxon>Sphingomonadales</taxon>
        <taxon>Erythrobacteraceae</taxon>
        <taxon>Parerythrobacter</taxon>
    </lineage>
</organism>
<name>A0A845ASK5_9SPHN</name>
<gene>
    <name evidence="2" type="ORF">GRI94_11580</name>
</gene>
<evidence type="ECO:0000313" key="2">
    <source>
        <dbReference type="EMBL" id="MXP32459.1"/>
    </source>
</evidence>
<comment type="caution">
    <text evidence="2">The sequence shown here is derived from an EMBL/GenBank/DDBJ whole genome shotgun (WGS) entry which is preliminary data.</text>
</comment>
<reference evidence="2 3" key="1">
    <citation type="submission" date="2019-12" db="EMBL/GenBank/DDBJ databases">
        <title>Genomic-based taxomic classification of the family Erythrobacteraceae.</title>
        <authorList>
            <person name="Xu L."/>
        </authorList>
    </citation>
    <scope>NUCLEOTIDE SEQUENCE [LARGE SCALE GENOMIC DNA]</scope>
    <source>
        <strain evidence="2 3">JCM 16677</strain>
    </source>
</reference>
<keyword evidence="1" id="KW-0732">Signal</keyword>
<evidence type="ECO:0000313" key="3">
    <source>
        <dbReference type="Proteomes" id="UP000446786"/>
    </source>
</evidence>
<feature type="chain" id="PRO_5032973499" evidence="1">
    <location>
        <begin position="22"/>
        <end position="90"/>
    </location>
</feature>
<keyword evidence="3" id="KW-1185">Reference proteome</keyword>
<protein>
    <submittedName>
        <fullName evidence="2">Uncharacterized protein</fullName>
    </submittedName>
</protein>
<accession>A0A845ASK5</accession>
<sequence>MKLLALTFALPLMALSQVAEPAEGKEAAFVACLAEKDPDLIGKIRDAESQEAFLAALKEGVAKCPVDTDGMSMGRLFGALKAHKQEETDA</sequence>
<feature type="signal peptide" evidence="1">
    <location>
        <begin position="1"/>
        <end position="21"/>
    </location>
</feature>
<dbReference type="RefSeq" id="WP_160779797.1">
    <property type="nucleotide sequence ID" value="NZ_BAAAZF010000001.1"/>
</dbReference>
<dbReference type="EMBL" id="WTYE01000001">
    <property type="protein sequence ID" value="MXP32459.1"/>
    <property type="molecule type" value="Genomic_DNA"/>
</dbReference>
<evidence type="ECO:0000256" key="1">
    <source>
        <dbReference type="SAM" id="SignalP"/>
    </source>
</evidence>
<proteinExistence type="predicted"/>
<dbReference type="Proteomes" id="UP000446786">
    <property type="component" value="Unassembled WGS sequence"/>
</dbReference>